<accession>A0ABD5XAS5</accession>
<comment type="caution">
    <text evidence="2">The sequence shown here is derived from an EMBL/GenBank/DDBJ whole genome shotgun (WGS) entry which is preliminary data.</text>
</comment>
<evidence type="ECO:0000256" key="1">
    <source>
        <dbReference type="SAM" id="MobiDB-lite"/>
    </source>
</evidence>
<evidence type="ECO:0000313" key="2">
    <source>
        <dbReference type="EMBL" id="MFC7126310.1"/>
    </source>
</evidence>
<dbReference type="AlphaFoldDB" id="A0ABD5XAS5"/>
<dbReference type="RefSeq" id="WP_267635865.1">
    <property type="nucleotide sequence ID" value="NZ_JAODIY010000001.1"/>
</dbReference>
<protein>
    <submittedName>
        <fullName evidence="2">Amphi-Trp domain-containing protein</fullName>
    </submittedName>
</protein>
<evidence type="ECO:0000313" key="3">
    <source>
        <dbReference type="Proteomes" id="UP001596414"/>
    </source>
</evidence>
<feature type="compositionally biased region" description="Basic and acidic residues" evidence="1">
    <location>
        <begin position="11"/>
        <end position="23"/>
    </location>
</feature>
<dbReference type="EMBL" id="JBHSZQ010000020">
    <property type="protein sequence ID" value="MFC7126310.1"/>
    <property type="molecule type" value="Genomic_DNA"/>
</dbReference>
<organism evidence="2 3">
    <name type="scientific">Halovenus rubra</name>
    <dbReference type="NCBI Taxonomy" id="869890"/>
    <lineage>
        <taxon>Archaea</taxon>
        <taxon>Methanobacteriati</taxon>
        <taxon>Methanobacteriota</taxon>
        <taxon>Stenosarchaea group</taxon>
        <taxon>Halobacteria</taxon>
        <taxon>Halobacteriales</taxon>
        <taxon>Haloarculaceae</taxon>
        <taxon>Halovenus</taxon>
    </lineage>
</organism>
<dbReference type="InterPro" id="IPR027598">
    <property type="entry name" value="Amphi-Trp_dom"/>
</dbReference>
<feature type="region of interest" description="Disordered" evidence="1">
    <location>
        <begin position="1"/>
        <end position="23"/>
    </location>
</feature>
<feature type="compositionally biased region" description="Acidic residues" evidence="1">
    <location>
        <begin position="1"/>
        <end position="10"/>
    </location>
</feature>
<sequence>MTENADDSTEQDDRTTIRSGRDFNQEYRLDAEATGEFLVELGEQLQSDDELTLTTDEWELPFEFGEPIELEIDYEGVDEPELEIELELPGHTEEPAPDIL</sequence>
<proteinExistence type="predicted"/>
<dbReference type="NCBIfam" id="TIGR04354">
    <property type="entry name" value="amphi-Trp"/>
    <property type="match status" value="1"/>
</dbReference>
<reference evidence="2 3" key="1">
    <citation type="journal article" date="2014" name="Int. J. Syst. Evol. Microbiol.">
        <title>Complete genome sequence of Corynebacterium casei LMG S-19264T (=DSM 44701T), isolated from a smear-ripened cheese.</title>
        <authorList>
            <consortium name="US DOE Joint Genome Institute (JGI-PGF)"/>
            <person name="Walter F."/>
            <person name="Albersmeier A."/>
            <person name="Kalinowski J."/>
            <person name="Ruckert C."/>
        </authorList>
    </citation>
    <scope>NUCLEOTIDE SEQUENCE [LARGE SCALE GENOMIC DNA]</scope>
    <source>
        <strain evidence="2 3">CGMCC 4.7215</strain>
    </source>
</reference>
<dbReference type="Proteomes" id="UP001596414">
    <property type="component" value="Unassembled WGS sequence"/>
</dbReference>
<name>A0ABD5XAS5_9EURY</name>
<gene>
    <name evidence="2" type="ORF">ACFQJ7_09725</name>
</gene>